<dbReference type="AlphaFoldDB" id="A0A1B1MNR7"/>
<keyword evidence="2" id="KW-0378">Hydrolase</keyword>
<gene>
    <name evidence="2" type="ORF">SLINC_7980</name>
</gene>
<dbReference type="STRING" id="1915.SLINC_7980"/>
<dbReference type="Gene3D" id="3.40.50.1820">
    <property type="entry name" value="alpha/beta hydrolase"/>
    <property type="match status" value="1"/>
</dbReference>
<sequence>MTDISPRQTHVTSADGTAIAVTVTGQGRPLVVSPGALCAAQDWQLLADALAPHMSTYAVDRRGHGASADSPDFSIEREQEDIAAVLELAGSDAILLGHSYGGLVTLGLALRQPPAGFILYEPPVPVHGPVGGAALAPFEEAVEKGDLDHALALGLRNFLKLPEEAIEAFRREPVWSVRASMTPTWAREVRAMDAFGDDLERFARLETPTLLVVGELSPPWLTDTSRRLKRSLPNGSLVEIPGQAHDAYLTDPAAMAEAILPFALKPVSAMGDRRGDITGTGGRC</sequence>
<organism evidence="2 3">
    <name type="scientific">Streptomyces lincolnensis</name>
    <dbReference type="NCBI Taxonomy" id="1915"/>
    <lineage>
        <taxon>Bacteria</taxon>
        <taxon>Bacillati</taxon>
        <taxon>Actinomycetota</taxon>
        <taxon>Actinomycetes</taxon>
        <taxon>Kitasatosporales</taxon>
        <taxon>Streptomycetaceae</taxon>
        <taxon>Streptomyces</taxon>
    </lineage>
</organism>
<dbReference type="RefSeq" id="WP_067443696.1">
    <property type="nucleotide sequence ID" value="NZ_CP016438.1"/>
</dbReference>
<dbReference type="PANTHER" id="PTHR43194:SF2">
    <property type="entry name" value="PEROXISOMAL MEMBRANE PROTEIN LPX1"/>
    <property type="match status" value="1"/>
</dbReference>
<dbReference type="InterPro" id="IPR050228">
    <property type="entry name" value="Carboxylesterase_BioH"/>
</dbReference>
<dbReference type="Proteomes" id="UP000092598">
    <property type="component" value="Chromosome"/>
</dbReference>
<dbReference type="InterPro" id="IPR000073">
    <property type="entry name" value="AB_hydrolase_1"/>
</dbReference>
<protein>
    <submittedName>
        <fullName evidence="2">Hydrolase</fullName>
    </submittedName>
</protein>
<feature type="domain" description="AB hydrolase-1" evidence="1">
    <location>
        <begin position="31"/>
        <end position="258"/>
    </location>
</feature>
<dbReference type="GO" id="GO:0016787">
    <property type="term" value="F:hydrolase activity"/>
    <property type="evidence" value="ECO:0007669"/>
    <property type="project" value="UniProtKB-KW"/>
</dbReference>
<keyword evidence="3" id="KW-1185">Reference proteome</keyword>
<dbReference type="Pfam" id="PF12697">
    <property type="entry name" value="Abhydrolase_6"/>
    <property type="match status" value="1"/>
</dbReference>
<dbReference type="PANTHER" id="PTHR43194">
    <property type="entry name" value="HYDROLASE ALPHA/BETA FOLD FAMILY"/>
    <property type="match status" value="1"/>
</dbReference>
<dbReference type="InterPro" id="IPR029058">
    <property type="entry name" value="AB_hydrolase_fold"/>
</dbReference>
<dbReference type="SUPFAM" id="SSF53474">
    <property type="entry name" value="alpha/beta-Hydrolases"/>
    <property type="match status" value="1"/>
</dbReference>
<evidence type="ECO:0000259" key="1">
    <source>
        <dbReference type="Pfam" id="PF12697"/>
    </source>
</evidence>
<accession>A0A1B1MNR7</accession>
<proteinExistence type="predicted"/>
<evidence type="ECO:0000313" key="2">
    <source>
        <dbReference type="EMBL" id="ANS70204.1"/>
    </source>
</evidence>
<dbReference type="EMBL" id="CP016438">
    <property type="protein sequence ID" value="ANS70204.1"/>
    <property type="molecule type" value="Genomic_DNA"/>
</dbReference>
<dbReference type="PATRIC" id="fig|1915.4.peg.8788"/>
<evidence type="ECO:0000313" key="3">
    <source>
        <dbReference type="Proteomes" id="UP000092598"/>
    </source>
</evidence>
<dbReference type="KEGG" id="sls:SLINC_7980"/>
<reference evidence="2 3" key="1">
    <citation type="submission" date="2016-07" db="EMBL/GenBank/DDBJ databases">
        <title>Enhancement of antibiotic productionsby engineered nitrateutilization in actinobacteria.</title>
        <authorList>
            <person name="Meng S.C."/>
        </authorList>
    </citation>
    <scope>NUCLEOTIDE SEQUENCE [LARGE SCALE GENOMIC DNA]</scope>
    <source>
        <strain evidence="2 3">NRRL 2936</strain>
    </source>
</reference>
<name>A0A1B1MNR7_STRLN</name>